<feature type="region of interest" description="Disordered" evidence="1">
    <location>
        <begin position="59"/>
        <end position="82"/>
    </location>
</feature>
<evidence type="ECO:0000256" key="1">
    <source>
        <dbReference type="SAM" id="MobiDB-lite"/>
    </source>
</evidence>
<organism evidence="2 3">
    <name type="scientific">Dactylosporangium siamense</name>
    <dbReference type="NCBI Taxonomy" id="685454"/>
    <lineage>
        <taxon>Bacteria</taxon>
        <taxon>Bacillati</taxon>
        <taxon>Actinomycetota</taxon>
        <taxon>Actinomycetes</taxon>
        <taxon>Micromonosporales</taxon>
        <taxon>Micromonosporaceae</taxon>
        <taxon>Dactylosporangium</taxon>
    </lineage>
</organism>
<feature type="compositionally biased region" description="Basic and acidic residues" evidence="1">
    <location>
        <begin position="59"/>
        <end position="73"/>
    </location>
</feature>
<gene>
    <name evidence="2" type="ORF">Dsi01nite_080690</name>
</gene>
<evidence type="ECO:0000313" key="3">
    <source>
        <dbReference type="Proteomes" id="UP000660611"/>
    </source>
</evidence>
<proteinExistence type="predicted"/>
<dbReference type="Proteomes" id="UP000660611">
    <property type="component" value="Unassembled WGS sequence"/>
</dbReference>
<evidence type="ECO:0000313" key="2">
    <source>
        <dbReference type="EMBL" id="GIG50028.1"/>
    </source>
</evidence>
<dbReference type="RefSeq" id="WP_203851678.1">
    <property type="nucleotide sequence ID" value="NZ_BAAAVW010000029.1"/>
</dbReference>
<name>A0A919PWZ4_9ACTN</name>
<sequence>MVERGAEHLKALCVVAGRLAERRWTVMHRGMPSVICDTDGNPVTPDQAKTIIAEHWTVTEDVRRRRRSSKSEGGKAPQQAGP</sequence>
<dbReference type="AlphaFoldDB" id="A0A919PWZ4"/>
<keyword evidence="3" id="KW-1185">Reference proteome</keyword>
<comment type="caution">
    <text evidence="2">The sequence shown here is derived from an EMBL/GenBank/DDBJ whole genome shotgun (WGS) entry which is preliminary data.</text>
</comment>
<reference evidence="2" key="1">
    <citation type="submission" date="2021-01" db="EMBL/GenBank/DDBJ databases">
        <title>Whole genome shotgun sequence of Dactylosporangium siamense NBRC 106093.</title>
        <authorList>
            <person name="Komaki H."/>
            <person name="Tamura T."/>
        </authorList>
    </citation>
    <scope>NUCLEOTIDE SEQUENCE</scope>
    <source>
        <strain evidence="2">NBRC 106093</strain>
    </source>
</reference>
<protein>
    <submittedName>
        <fullName evidence="2">Uncharacterized protein</fullName>
    </submittedName>
</protein>
<dbReference type="EMBL" id="BONQ01000126">
    <property type="protein sequence ID" value="GIG50028.1"/>
    <property type="molecule type" value="Genomic_DNA"/>
</dbReference>
<accession>A0A919PWZ4</accession>